<evidence type="ECO:0000313" key="2">
    <source>
        <dbReference type="EMBL" id="MBF2709950.1"/>
    </source>
</evidence>
<dbReference type="Proteomes" id="UP000646211">
    <property type="component" value="Unassembled WGS sequence"/>
</dbReference>
<organism evidence="2 3">
    <name type="scientific">Flavobacterium soyangense</name>
    <dbReference type="NCBI Taxonomy" id="2023265"/>
    <lineage>
        <taxon>Bacteria</taxon>
        <taxon>Pseudomonadati</taxon>
        <taxon>Bacteroidota</taxon>
        <taxon>Flavobacteriia</taxon>
        <taxon>Flavobacteriales</taxon>
        <taxon>Flavobacteriaceae</taxon>
        <taxon>Flavobacterium</taxon>
    </lineage>
</organism>
<keyword evidence="3" id="KW-1185">Reference proteome</keyword>
<keyword evidence="1" id="KW-1133">Transmembrane helix</keyword>
<evidence type="ECO:0000256" key="1">
    <source>
        <dbReference type="SAM" id="Phobius"/>
    </source>
</evidence>
<dbReference type="AlphaFoldDB" id="A0A930XVR9"/>
<comment type="caution">
    <text evidence="2">The sequence shown here is derived from an EMBL/GenBank/DDBJ whole genome shotgun (WGS) entry which is preliminary data.</text>
</comment>
<gene>
    <name evidence="2" type="ORF">IR213_15360</name>
</gene>
<dbReference type="RefSeq" id="WP_194313180.1">
    <property type="nucleotide sequence ID" value="NZ_JADHEC010000055.1"/>
</dbReference>
<dbReference type="EMBL" id="JADHEC010000055">
    <property type="protein sequence ID" value="MBF2709950.1"/>
    <property type="molecule type" value="Genomic_DNA"/>
</dbReference>
<name>A0A930XVR9_9FLAO</name>
<sequence>MEGLGIIFTIAIIVAVVLVLRLLGAWMLRIDEVINIQKEMLEELKKANKSK</sequence>
<accession>A0A930XVR9</accession>
<protein>
    <submittedName>
        <fullName evidence="2">Uncharacterized protein</fullName>
    </submittedName>
</protein>
<evidence type="ECO:0000313" key="3">
    <source>
        <dbReference type="Proteomes" id="UP000646211"/>
    </source>
</evidence>
<keyword evidence="1" id="KW-0812">Transmembrane</keyword>
<reference evidence="2" key="1">
    <citation type="submission" date="2020-11" db="EMBL/GenBank/DDBJ databases">
        <title>Genome of Flavobacterium soyangense.</title>
        <authorList>
            <person name="Liu Q."/>
            <person name="Xin Y.-H."/>
        </authorList>
    </citation>
    <scope>NUCLEOTIDE SEQUENCE</scope>
    <source>
        <strain evidence="2">CGMCC 1.13493</strain>
    </source>
</reference>
<keyword evidence="1" id="KW-0472">Membrane</keyword>
<feature type="transmembrane region" description="Helical" evidence="1">
    <location>
        <begin position="6"/>
        <end position="28"/>
    </location>
</feature>
<proteinExistence type="predicted"/>